<sequence length="78" mass="9179">MLFINMAFYTAYPFSNLYTANKIEFCYGNRGTFSFCRVYFGIKRTTYQHMLAMLQEAYPSLFLERAVMTKSIKKNDGL</sequence>
<proteinExistence type="predicted"/>
<gene>
    <name evidence="1" type="ORF">NCTC9426_02366</name>
</gene>
<accession>A0A378PYZ3</accession>
<reference evidence="1 2" key="1">
    <citation type="submission" date="2018-06" db="EMBL/GenBank/DDBJ databases">
        <authorList>
            <consortium name="Pathogen Informatics"/>
            <person name="Doyle S."/>
        </authorList>
    </citation>
    <scope>NUCLEOTIDE SEQUENCE [LARGE SCALE GENOMIC DNA]</scope>
    <source>
        <strain evidence="1 2">NCTC9426</strain>
    </source>
</reference>
<name>A0A378PYZ3_MORBO</name>
<dbReference type="EMBL" id="UGPZ01000003">
    <property type="protein sequence ID" value="STY93635.1"/>
    <property type="molecule type" value="Genomic_DNA"/>
</dbReference>
<protein>
    <submittedName>
        <fullName evidence="1">Uncharacterized protein</fullName>
    </submittedName>
</protein>
<evidence type="ECO:0000313" key="2">
    <source>
        <dbReference type="Proteomes" id="UP000254133"/>
    </source>
</evidence>
<organism evidence="1 2">
    <name type="scientific">Moraxella bovis</name>
    <dbReference type="NCBI Taxonomy" id="476"/>
    <lineage>
        <taxon>Bacteria</taxon>
        <taxon>Pseudomonadati</taxon>
        <taxon>Pseudomonadota</taxon>
        <taxon>Gammaproteobacteria</taxon>
        <taxon>Moraxellales</taxon>
        <taxon>Moraxellaceae</taxon>
        <taxon>Moraxella</taxon>
    </lineage>
</organism>
<evidence type="ECO:0000313" key="1">
    <source>
        <dbReference type="EMBL" id="STY93635.1"/>
    </source>
</evidence>
<dbReference type="AlphaFoldDB" id="A0A378PYZ3"/>
<dbReference type="Proteomes" id="UP000254133">
    <property type="component" value="Unassembled WGS sequence"/>
</dbReference>